<dbReference type="Gene3D" id="3.50.50.60">
    <property type="entry name" value="FAD/NAD(P)-binding domain"/>
    <property type="match status" value="2"/>
</dbReference>
<evidence type="ECO:0000256" key="1">
    <source>
        <dbReference type="ARBA" id="ARBA00023002"/>
    </source>
</evidence>
<reference evidence="3" key="1">
    <citation type="journal article" date="2014" name="Int. J. Syst. Evol. Microbiol.">
        <title>Complete genome sequence of Corynebacterium casei LMG S-19264T (=DSM 44701T), isolated from a smear-ripened cheese.</title>
        <authorList>
            <consortium name="US DOE Joint Genome Institute (JGI-PGF)"/>
            <person name="Walter F."/>
            <person name="Albersmeier A."/>
            <person name="Kalinowski J."/>
            <person name="Ruckert C."/>
        </authorList>
    </citation>
    <scope>NUCLEOTIDE SEQUENCE</scope>
    <source>
        <strain evidence="3">CGMCC 1.15725</strain>
    </source>
</reference>
<evidence type="ECO:0000313" key="3">
    <source>
        <dbReference type="EMBL" id="GGF20988.1"/>
    </source>
</evidence>
<dbReference type="InterPro" id="IPR036188">
    <property type="entry name" value="FAD/NAD-bd_sf"/>
</dbReference>
<sequence length="415" mass="44089">MENERSKVEVAVVGAGIIGLAIAWRLAAEGREVLLIDAETCPLPASAGNAGTIAAYNNAPVGSPGVLRSLPHLLTHADSPFTMRWAGLPALTPWLLRFLRECLPARARANAAALASLLHDSLEAWHELADATGTADLLRRNGALYVFPSEAAFAGAAWPREQRAAAGIRQQIVGPREITALEPALQAPTGPGIFFPEATHIVEPAELLRRLRLAVTSAGVRLVTGRVDRLERGAPSILLAGPGLAVEADRVVIAAGAWSRTLARQAGDAVPLDTERGYHVEYALATPPFSRPVCPIQFGVYVTPMAGRLRAAGTVELGGLARPPDPRRPALLDRAARSLLPDLPPPTSHWMGFRPSLPDSLPVIGRARGEPRVVHAFGHGHLGLTLAAVTARHVADLLSDREPAAVLRAFSPQRF</sequence>
<dbReference type="Proteomes" id="UP000646365">
    <property type="component" value="Unassembled WGS sequence"/>
</dbReference>
<dbReference type="GO" id="GO:0016491">
    <property type="term" value="F:oxidoreductase activity"/>
    <property type="evidence" value="ECO:0007669"/>
    <property type="project" value="UniProtKB-KW"/>
</dbReference>
<reference evidence="3" key="2">
    <citation type="submission" date="2020-09" db="EMBL/GenBank/DDBJ databases">
        <authorList>
            <person name="Sun Q."/>
            <person name="Zhou Y."/>
        </authorList>
    </citation>
    <scope>NUCLEOTIDE SEQUENCE</scope>
    <source>
        <strain evidence="3">CGMCC 1.15725</strain>
    </source>
</reference>
<keyword evidence="1" id="KW-0560">Oxidoreductase</keyword>
<dbReference type="PANTHER" id="PTHR13847">
    <property type="entry name" value="SARCOSINE DEHYDROGENASE-RELATED"/>
    <property type="match status" value="1"/>
</dbReference>
<accession>A0A8J2YUD9</accession>
<evidence type="ECO:0000313" key="4">
    <source>
        <dbReference type="Proteomes" id="UP000646365"/>
    </source>
</evidence>
<comment type="caution">
    <text evidence="3">The sequence shown here is derived from an EMBL/GenBank/DDBJ whole genome shotgun (WGS) entry which is preliminary data.</text>
</comment>
<proteinExistence type="predicted"/>
<organism evidence="3 4">
    <name type="scientific">Aliidongia dinghuensis</name>
    <dbReference type="NCBI Taxonomy" id="1867774"/>
    <lineage>
        <taxon>Bacteria</taxon>
        <taxon>Pseudomonadati</taxon>
        <taxon>Pseudomonadota</taxon>
        <taxon>Alphaproteobacteria</taxon>
        <taxon>Rhodospirillales</taxon>
        <taxon>Dongiaceae</taxon>
        <taxon>Aliidongia</taxon>
    </lineage>
</organism>
<dbReference type="PANTHER" id="PTHR13847:SF289">
    <property type="entry name" value="GLYCINE OXIDASE"/>
    <property type="match status" value="1"/>
</dbReference>
<protein>
    <submittedName>
        <fullName evidence="3">Cytochrome c4</fullName>
    </submittedName>
</protein>
<dbReference type="SUPFAM" id="SSF51971">
    <property type="entry name" value="Nucleotide-binding domain"/>
    <property type="match status" value="1"/>
</dbReference>
<feature type="domain" description="FAD dependent oxidoreductase" evidence="2">
    <location>
        <begin position="10"/>
        <end position="397"/>
    </location>
</feature>
<name>A0A8J2YUD9_9PROT</name>
<keyword evidence="4" id="KW-1185">Reference proteome</keyword>
<dbReference type="Pfam" id="PF01266">
    <property type="entry name" value="DAO"/>
    <property type="match status" value="1"/>
</dbReference>
<dbReference type="EMBL" id="BMJQ01000007">
    <property type="protein sequence ID" value="GGF20988.1"/>
    <property type="molecule type" value="Genomic_DNA"/>
</dbReference>
<dbReference type="SUPFAM" id="SSF54373">
    <property type="entry name" value="FAD-linked reductases, C-terminal domain"/>
    <property type="match status" value="1"/>
</dbReference>
<dbReference type="InterPro" id="IPR006076">
    <property type="entry name" value="FAD-dep_OxRdtase"/>
</dbReference>
<gene>
    <name evidence="3" type="ORF">GCM10011611_28850</name>
</gene>
<dbReference type="GO" id="GO:0005737">
    <property type="term" value="C:cytoplasm"/>
    <property type="evidence" value="ECO:0007669"/>
    <property type="project" value="TreeGrafter"/>
</dbReference>
<dbReference type="Gene3D" id="3.30.9.10">
    <property type="entry name" value="D-Amino Acid Oxidase, subunit A, domain 2"/>
    <property type="match status" value="1"/>
</dbReference>
<dbReference type="RefSeq" id="WP_189046902.1">
    <property type="nucleotide sequence ID" value="NZ_BMJQ01000007.1"/>
</dbReference>
<evidence type="ECO:0000259" key="2">
    <source>
        <dbReference type="Pfam" id="PF01266"/>
    </source>
</evidence>
<dbReference type="AlphaFoldDB" id="A0A8J2YUD9"/>